<proteinExistence type="predicted"/>
<dbReference type="Gene3D" id="1.25.40.10">
    <property type="entry name" value="Tetratricopeptide repeat domain"/>
    <property type="match status" value="1"/>
</dbReference>
<dbReference type="InterPro" id="IPR011990">
    <property type="entry name" value="TPR-like_helical_dom_sf"/>
</dbReference>
<accession>A0A6J4MJV6</accession>
<gene>
    <name evidence="1" type="ORF">AVDCRST_MAG84-3377</name>
</gene>
<dbReference type="EMBL" id="CADCTZ010000662">
    <property type="protein sequence ID" value="CAA9359562.1"/>
    <property type="molecule type" value="Genomic_DNA"/>
</dbReference>
<sequence>QPQEALKYFNQALPIVRQVGDRAGEATTLSNIDAVNNISQPPSRTNLPPIPK</sequence>
<organism evidence="1">
    <name type="scientific">uncultured Microcoleus sp</name>
    <dbReference type="NCBI Taxonomy" id="259945"/>
    <lineage>
        <taxon>Bacteria</taxon>
        <taxon>Bacillati</taxon>
        <taxon>Cyanobacteriota</taxon>
        <taxon>Cyanophyceae</taxon>
        <taxon>Oscillatoriophycideae</taxon>
        <taxon>Oscillatoriales</taxon>
        <taxon>Microcoleaceae</taxon>
        <taxon>Microcoleus</taxon>
        <taxon>environmental samples</taxon>
    </lineage>
</organism>
<evidence type="ECO:0000313" key="1">
    <source>
        <dbReference type="EMBL" id="CAA9359562.1"/>
    </source>
</evidence>
<protein>
    <submittedName>
        <fullName evidence="1">Uncharacterized protein</fullName>
    </submittedName>
</protein>
<dbReference type="AlphaFoldDB" id="A0A6J4MJV6"/>
<reference evidence="1" key="1">
    <citation type="submission" date="2020-02" db="EMBL/GenBank/DDBJ databases">
        <authorList>
            <person name="Meier V. D."/>
        </authorList>
    </citation>
    <scope>NUCLEOTIDE SEQUENCE</scope>
    <source>
        <strain evidence="1">AVDCRST_MAG84</strain>
    </source>
</reference>
<name>A0A6J4MJV6_9CYAN</name>
<feature type="non-terminal residue" evidence="1">
    <location>
        <position position="1"/>
    </location>
</feature>